<evidence type="ECO:0008006" key="4">
    <source>
        <dbReference type="Google" id="ProtNLM"/>
    </source>
</evidence>
<proteinExistence type="predicted"/>
<keyword evidence="3" id="KW-1185">Reference proteome</keyword>
<protein>
    <recommendedName>
        <fullName evidence="4">Alpha/beta-hydrolase</fullName>
    </recommendedName>
</protein>
<dbReference type="SUPFAM" id="SSF53474">
    <property type="entry name" value="alpha/beta-Hydrolases"/>
    <property type="match status" value="1"/>
</dbReference>
<dbReference type="InterPro" id="IPR029058">
    <property type="entry name" value="AB_hydrolase_fold"/>
</dbReference>
<organism evidence="2 3">
    <name type="scientific">Coccomyxa subellipsoidea</name>
    <dbReference type="NCBI Taxonomy" id="248742"/>
    <lineage>
        <taxon>Eukaryota</taxon>
        <taxon>Viridiplantae</taxon>
        <taxon>Chlorophyta</taxon>
        <taxon>core chlorophytes</taxon>
        <taxon>Trebouxiophyceae</taxon>
        <taxon>Trebouxiophyceae incertae sedis</taxon>
        <taxon>Coccomyxaceae</taxon>
        <taxon>Coccomyxa</taxon>
    </lineage>
</organism>
<dbReference type="EMBL" id="JALJOT010000014">
    <property type="protein sequence ID" value="KAK9903237.1"/>
    <property type="molecule type" value="Genomic_DNA"/>
</dbReference>
<feature type="transmembrane region" description="Helical" evidence="1">
    <location>
        <begin position="12"/>
        <end position="33"/>
    </location>
</feature>
<evidence type="ECO:0000313" key="3">
    <source>
        <dbReference type="Proteomes" id="UP001491310"/>
    </source>
</evidence>
<dbReference type="Proteomes" id="UP001491310">
    <property type="component" value="Unassembled WGS sequence"/>
</dbReference>
<sequence length="768" mass="81408">MHAAGFSCPTGLAAASTMIPFGLALVLLSRYLLERDFMRWRWAAPVLVVGSVVLIWLNHTLLPARVPVQQKGNVNTAAEVRGAWQETPVTRSNPPSTADAERLWDKYERAAEERSKAAAAAVKAKPPPYTSRKDRCAVLKAAPFQQAIPAAPTLDEDLVTTTISLPPLTEELAKEVLSDYGFDLIKTKADAVFKEHRASTALLIHPKDIGGEIPVIIFAHGFSQPVQNYTSTLKKLAYEVGAAVIAPETSLLQVLGKVAGAGTGLFGELTAKPPTKMQAALIVDVLRSAGYLHVNGVGAARMGSVILMGHSMGAGISVATAAMLKNVVGVASEAPAVKQLMESPVNPDIHMDDDLLGRSYRAAVEYFTDKFPDAAKIHLIGADQDQIVRPLEVAELFTAARTAVKNGRLKDVTLFTVKGSHIGFEDKVSVEVDNPLLGAFFWVVNLLLYKVEILKFLLQDYSAQLAASQYVLVGSAKEFLGREAFPANPSPLGVYEVSEGITAVKTRTGYANSPQGGNIPIIVDPEAALPPSPADQEVGTWLPSTATLLAYSGAHALTTGKAVSLILASTGHEGLAVQGGMAVVALLAAALVYDNAMLASGRFLGQGPLLEALSSYRYVAHTFAVILSLVAAEQAARAGVLFADTLWFKGALLAVLTLEVSLSFIQSWFLLELKPLWARGVLRYGYKDPSFSQVLPVISSSVFMAILGGAAVSKNPSMSPLLLGSLASLLLGAVPGKVIPEFLAGNLGEVLLLASLVTTEAILRAQGL</sequence>
<feature type="transmembrane region" description="Helical" evidence="1">
    <location>
        <begin position="40"/>
        <end position="57"/>
    </location>
</feature>
<gene>
    <name evidence="2" type="ORF">WJX75_000467</name>
</gene>
<evidence type="ECO:0000313" key="2">
    <source>
        <dbReference type="EMBL" id="KAK9903237.1"/>
    </source>
</evidence>
<comment type="caution">
    <text evidence="2">The sequence shown here is derived from an EMBL/GenBank/DDBJ whole genome shotgun (WGS) entry which is preliminary data.</text>
</comment>
<evidence type="ECO:0000256" key="1">
    <source>
        <dbReference type="SAM" id="Phobius"/>
    </source>
</evidence>
<keyword evidence="1" id="KW-0472">Membrane</keyword>
<reference evidence="2 3" key="1">
    <citation type="journal article" date="2024" name="Nat. Commun.">
        <title>Phylogenomics reveals the evolutionary origins of lichenization in chlorophyte algae.</title>
        <authorList>
            <person name="Puginier C."/>
            <person name="Libourel C."/>
            <person name="Otte J."/>
            <person name="Skaloud P."/>
            <person name="Haon M."/>
            <person name="Grisel S."/>
            <person name="Petersen M."/>
            <person name="Berrin J.G."/>
            <person name="Delaux P.M."/>
            <person name="Dal Grande F."/>
            <person name="Keller J."/>
        </authorList>
    </citation>
    <scope>NUCLEOTIDE SEQUENCE [LARGE SCALE GENOMIC DNA]</scope>
    <source>
        <strain evidence="2 3">SAG 216-7</strain>
    </source>
</reference>
<accession>A0ABR2YDE7</accession>
<name>A0ABR2YDE7_9CHLO</name>
<dbReference type="Gene3D" id="3.40.50.1820">
    <property type="entry name" value="alpha/beta hydrolase"/>
    <property type="match status" value="1"/>
</dbReference>
<keyword evidence="1" id="KW-1133">Transmembrane helix</keyword>
<keyword evidence="1" id="KW-0812">Transmembrane</keyword>